<dbReference type="PANTHER" id="PTHR47447:SF17">
    <property type="entry name" value="OS12G0638900 PROTEIN"/>
    <property type="match status" value="1"/>
</dbReference>
<protein>
    <submittedName>
        <fullName evidence="4">Pentatricopeptide repeat-containing protein</fullName>
    </submittedName>
</protein>
<dbReference type="InterPro" id="IPR002885">
    <property type="entry name" value="PPR_rpt"/>
</dbReference>
<dbReference type="PANTHER" id="PTHR47447">
    <property type="entry name" value="OS03G0856100 PROTEIN"/>
    <property type="match status" value="1"/>
</dbReference>
<sequence>MIDDIRNTGVEPDKDTFAILARSRAAHGDVPGALQALEDAVSRHSYNPILQGLAAVGDYNSANLVYQTMKGREVEADVSTFCALFYSVSSATKRPPKISETRNGFAGGNRHWHAQAVRDFRREMRATEPLLLEWESDMQKLGLRHTDKSLEMMMQALGNIGSWRVMLERMKAGKREGLINARSYNHAIFILAKHGFLKQAQLLRRDMEAAGFKSCTVTFSGLLAGRGRIMGRQKAEGIFKEMRRSGVTPDMRIYNKMIRVCLENDDVDAAKSYLREAEGLGFAPDYFTWSVFAAEAARIGDTETMCWAVPKARASSRDPSRYVPPAEFLE</sequence>
<dbReference type="PROSITE" id="PS51375">
    <property type="entry name" value="PPR"/>
    <property type="match status" value="1"/>
</dbReference>
<evidence type="ECO:0000256" key="1">
    <source>
        <dbReference type="ARBA" id="ARBA00007626"/>
    </source>
</evidence>
<evidence type="ECO:0000313" key="4">
    <source>
        <dbReference type="EMBL" id="JAC69200.1"/>
    </source>
</evidence>
<dbReference type="AlphaFoldDB" id="A0A061REY1"/>
<gene>
    <name evidence="4" type="ORF">TSPGSL018_6940</name>
</gene>
<accession>A0A061REY1</accession>
<name>A0A061REY1_9CHLO</name>
<evidence type="ECO:0000256" key="3">
    <source>
        <dbReference type="PROSITE-ProRule" id="PRU00708"/>
    </source>
</evidence>
<reference evidence="4" key="1">
    <citation type="submission" date="2014-05" db="EMBL/GenBank/DDBJ databases">
        <title>The transcriptome of the halophilic microalga Tetraselmis sp. GSL018 isolated from the Great Salt Lake, Utah.</title>
        <authorList>
            <person name="Jinkerson R.E."/>
            <person name="D'Adamo S."/>
            <person name="Posewitz M.C."/>
        </authorList>
    </citation>
    <scope>NUCLEOTIDE SEQUENCE</scope>
    <source>
        <strain evidence="4">GSL018</strain>
    </source>
</reference>
<dbReference type="Pfam" id="PF13812">
    <property type="entry name" value="PPR_3"/>
    <property type="match status" value="1"/>
</dbReference>
<dbReference type="NCBIfam" id="TIGR00756">
    <property type="entry name" value="PPR"/>
    <property type="match status" value="1"/>
</dbReference>
<proteinExistence type="inferred from homology"/>
<feature type="repeat" description="PPR" evidence="3">
    <location>
        <begin position="250"/>
        <end position="284"/>
    </location>
</feature>
<comment type="similarity">
    <text evidence="1">Belongs to the PPR family. P subfamily.</text>
</comment>
<evidence type="ECO:0000256" key="2">
    <source>
        <dbReference type="ARBA" id="ARBA00022737"/>
    </source>
</evidence>
<dbReference type="Gene3D" id="1.25.40.10">
    <property type="entry name" value="Tetratricopeptide repeat domain"/>
    <property type="match status" value="3"/>
</dbReference>
<organism evidence="4">
    <name type="scientific">Tetraselmis sp. GSL018</name>
    <dbReference type="NCBI Taxonomy" id="582737"/>
    <lineage>
        <taxon>Eukaryota</taxon>
        <taxon>Viridiplantae</taxon>
        <taxon>Chlorophyta</taxon>
        <taxon>core chlorophytes</taxon>
        <taxon>Chlorodendrophyceae</taxon>
        <taxon>Chlorodendrales</taxon>
        <taxon>Chlorodendraceae</taxon>
        <taxon>Tetraselmis</taxon>
    </lineage>
</organism>
<dbReference type="EMBL" id="GBEZ01017108">
    <property type="protein sequence ID" value="JAC69200.1"/>
    <property type="molecule type" value="Transcribed_RNA"/>
</dbReference>
<dbReference type="InterPro" id="IPR011990">
    <property type="entry name" value="TPR-like_helical_dom_sf"/>
</dbReference>
<keyword evidence="2" id="KW-0677">Repeat</keyword>